<dbReference type="Proteomes" id="UP000006643">
    <property type="component" value="Unassembled WGS sequence"/>
</dbReference>
<dbReference type="PROSITE" id="PS51253">
    <property type="entry name" value="HTH_CENPB"/>
    <property type="match status" value="1"/>
</dbReference>
<dbReference type="Pfam" id="PF03221">
    <property type="entry name" value="HTH_Tnp_Tc5"/>
    <property type="match status" value="1"/>
</dbReference>
<protein>
    <recommendedName>
        <fullName evidence="2">HTH CENPB-type domain-containing protein</fullName>
    </recommendedName>
</protein>
<dbReference type="InParanoid" id="D0NA65"/>
<dbReference type="HOGENOM" id="CLU_1605927_0_0_1"/>
<evidence type="ECO:0000313" key="3">
    <source>
        <dbReference type="EMBL" id="EEY54319.1"/>
    </source>
</evidence>
<dbReference type="VEuPathDB" id="FungiDB:PITG_07934"/>
<accession>D0NA65</accession>
<evidence type="ECO:0000256" key="1">
    <source>
        <dbReference type="ARBA" id="ARBA00023125"/>
    </source>
</evidence>
<dbReference type="InterPro" id="IPR006600">
    <property type="entry name" value="HTH_CenpB_DNA-bd_dom"/>
</dbReference>
<proteinExistence type="predicted"/>
<keyword evidence="1" id="KW-0238">DNA-binding</keyword>
<dbReference type="InterPro" id="IPR009057">
    <property type="entry name" value="Homeodomain-like_sf"/>
</dbReference>
<evidence type="ECO:0000259" key="2">
    <source>
        <dbReference type="PROSITE" id="PS51253"/>
    </source>
</evidence>
<sequence>MSPPVATSSAVLSTLVSSSNELPGASKIDDIPGPTVKLLDDIFFFVDLPNINDNFDQQEVIYSVITVLSKEAEEDIDLWINSLRKNGALVSHTMMKLKSLEVAEDYGLTEDQFSASPSWMKLFMRRHKLSLRSKTRQGEERPLGVASHKITVVAVPVLLKLQQQCT</sequence>
<reference evidence="4" key="1">
    <citation type="journal article" date="2009" name="Nature">
        <title>Genome sequence and analysis of the Irish potato famine pathogen Phytophthora infestans.</title>
        <authorList>
            <consortium name="The Broad Institute Genome Sequencing Platform"/>
            <person name="Haas B.J."/>
            <person name="Kamoun S."/>
            <person name="Zody M.C."/>
            <person name="Jiang R.H."/>
            <person name="Handsaker R.E."/>
            <person name="Cano L.M."/>
            <person name="Grabherr M."/>
            <person name="Kodira C.D."/>
            <person name="Raffaele S."/>
            <person name="Torto-Alalibo T."/>
            <person name="Bozkurt T.O."/>
            <person name="Ah-Fong A.M."/>
            <person name="Alvarado L."/>
            <person name="Anderson V.L."/>
            <person name="Armstrong M.R."/>
            <person name="Avrova A."/>
            <person name="Baxter L."/>
            <person name="Beynon J."/>
            <person name="Boevink P.C."/>
            <person name="Bollmann S.R."/>
            <person name="Bos J.I."/>
            <person name="Bulone V."/>
            <person name="Cai G."/>
            <person name="Cakir C."/>
            <person name="Carrington J.C."/>
            <person name="Chawner M."/>
            <person name="Conti L."/>
            <person name="Costanzo S."/>
            <person name="Ewan R."/>
            <person name="Fahlgren N."/>
            <person name="Fischbach M.A."/>
            <person name="Fugelstad J."/>
            <person name="Gilroy E.M."/>
            <person name="Gnerre S."/>
            <person name="Green P.J."/>
            <person name="Grenville-Briggs L.J."/>
            <person name="Griffith J."/>
            <person name="Grunwald N.J."/>
            <person name="Horn K."/>
            <person name="Horner N.R."/>
            <person name="Hu C.H."/>
            <person name="Huitema E."/>
            <person name="Jeong D.H."/>
            <person name="Jones A.M."/>
            <person name="Jones J.D."/>
            <person name="Jones R.W."/>
            <person name="Karlsson E.K."/>
            <person name="Kunjeti S.G."/>
            <person name="Lamour K."/>
            <person name="Liu Z."/>
            <person name="Ma L."/>
            <person name="Maclean D."/>
            <person name="Chibucos M.C."/>
            <person name="McDonald H."/>
            <person name="McWalters J."/>
            <person name="Meijer H.J."/>
            <person name="Morgan W."/>
            <person name="Morris P.F."/>
            <person name="Munro C.A."/>
            <person name="O'Neill K."/>
            <person name="Ospina-Giraldo M."/>
            <person name="Pinzon A."/>
            <person name="Pritchard L."/>
            <person name="Ramsahoye B."/>
            <person name="Ren Q."/>
            <person name="Restrepo S."/>
            <person name="Roy S."/>
            <person name="Sadanandom A."/>
            <person name="Savidor A."/>
            <person name="Schornack S."/>
            <person name="Schwartz D.C."/>
            <person name="Schumann U.D."/>
            <person name="Schwessinger B."/>
            <person name="Seyer L."/>
            <person name="Sharpe T."/>
            <person name="Silvar C."/>
            <person name="Song J."/>
            <person name="Studholme D.J."/>
            <person name="Sykes S."/>
            <person name="Thines M."/>
            <person name="van de Vondervoort P.J."/>
            <person name="Phuntumart V."/>
            <person name="Wawra S."/>
            <person name="Weide R."/>
            <person name="Win J."/>
            <person name="Young C."/>
            <person name="Zhou S."/>
            <person name="Fry W."/>
            <person name="Meyers B.C."/>
            <person name="van West P."/>
            <person name="Ristaino J."/>
            <person name="Govers F."/>
            <person name="Birch P.R."/>
            <person name="Whisson S.C."/>
            <person name="Judelson H.S."/>
            <person name="Nusbaum C."/>
        </authorList>
    </citation>
    <scope>NUCLEOTIDE SEQUENCE [LARGE SCALE GENOMIC DNA]</scope>
    <source>
        <strain evidence="4">T30-4</strain>
    </source>
</reference>
<dbReference type="GO" id="GO:0003677">
    <property type="term" value="F:DNA binding"/>
    <property type="evidence" value="ECO:0007669"/>
    <property type="project" value="UniProtKB-KW"/>
</dbReference>
<keyword evidence="4" id="KW-1185">Reference proteome</keyword>
<dbReference type="RefSeq" id="XP_002904141.1">
    <property type="nucleotide sequence ID" value="XM_002904095.1"/>
</dbReference>
<name>D0NA65_PHYIT</name>
<gene>
    <name evidence="3" type="ORF">PITG_07934</name>
</gene>
<dbReference type="GeneID" id="9462372"/>
<dbReference type="SUPFAM" id="SSF46689">
    <property type="entry name" value="Homeodomain-like"/>
    <property type="match status" value="1"/>
</dbReference>
<dbReference type="KEGG" id="pif:PITG_07934"/>
<organism evidence="3 4">
    <name type="scientific">Phytophthora infestans (strain T30-4)</name>
    <name type="common">Potato late blight agent</name>
    <dbReference type="NCBI Taxonomy" id="403677"/>
    <lineage>
        <taxon>Eukaryota</taxon>
        <taxon>Sar</taxon>
        <taxon>Stramenopiles</taxon>
        <taxon>Oomycota</taxon>
        <taxon>Peronosporomycetes</taxon>
        <taxon>Peronosporales</taxon>
        <taxon>Peronosporaceae</taxon>
        <taxon>Phytophthora</taxon>
    </lineage>
</organism>
<dbReference type="EMBL" id="DS028129">
    <property type="protein sequence ID" value="EEY54319.1"/>
    <property type="molecule type" value="Genomic_DNA"/>
</dbReference>
<evidence type="ECO:0000313" key="4">
    <source>
        <dbReference type="Proteomes" id="UP000006643"/>
    </source>
</evidence>
<dbReference type="OrthoDB" id="127815at2759"/>
<feature type="domain" description="HTH CENPB-type" evidence="2">
    <location>
        <begin position="60"/>
        <end position="133"/>
    </location>
</feature>
<dbReference type="AlphaFoldDB" id="D0NA65"/>
<dbReference type="Gene3D" id="1.10.10.60">
    <property type="entry name" value="Homeodomain-like"/>
    <property type="match status" value="1"/>
</dbReference>